<keyword evidence="1" id="KW-0805">Transcription regulation</keyword>
<proteinExistence type="predicted"/>
<dbReference type="InterPro" id="IPR028349">
    <property type="entry name" value="PafC-like"/>
</dbReference>
<organism evidence="7 8">
    <name type="scientific">Brachybacterium kimchii</name>
    <dbReference type="NCBI Taxonomy" id="2942909"/>
    <lineage>
        <taxon>Bacteria</taxon>
        <taxon>Bacillati</taxon>
        <taxon>Actinomycetota</taxon>
        <taxon>Actinomycetes</taxon>
        <taxon>Micrococcales</taxon>
        <taxon>Dermabacteraceae</taxon>
        <taxon>Brachybacterium</taxon>
    </lineage>
</organism>
<evidence type="ECO:0000256" key="3">
    <source>
        <dbReference type="ARBA" id="ARBA00023163"/>
    </source>
</evidence>
<name>A0ABY4N4Z0_9MICO</name>
<sequence length="322" mass="35293">MPTTSSRMLSLLSLLQVPRAWTGPALADRLGVTPRTVRRDVDRLRELGYAIRSTKGPVGGYRLEAGERMPPLLLDDEQALAVTVALRTAPSSGVAIEDASLRALAAILQVMPPDLRQRASSLALEVVPAPVSADPAALETVSAAVRRREVLRFDYPGSTWPRRTEPHGLVARQGLWYLIAWDLEREDWRTFRLDRMVPRTPTGPRFTPRELPAGDAATFLSAHLKGSREADRWPCEGTVEIDLPLRELAQRLPDARIEEVAEGRCRAVLGSWSWEGLIAQVIRLGAPFRLLGPRELVTAARTAQASLSRAADGMGGSAHGTR</sequence>
<dbReference type="InterPro" id="IPR051534">
    <property type="entry name" value="CBASS_pafABC_assoc_protein"/>
</dbReference>
<protein>
    <submittedName>
        <fullName evidence="7">WYL domain-containing protein</fullName>
    </submittedName>
</protein>
<dbReference type="InterPro" id="IPR057727">
    <property type="entry name" value="WCX_dom"/>
</dbReference>
<reference evidence="7" key="1">
    <citation type="submission" date="2022-05" db="EMBL/GenBank/DDBJ databases">
        <title>Genomic analysis of Brachybacterium sp. CBA3104.</title>
        <authorList>
            <person name="Roh S.W."/>
            <person name="Kim Y.B."/>
            <person name="Kim Y."/>
        </authorList>
    </citation>
    <scope>NUCLEOTIDE SEQUENCE</scope>
    <source>
        <strain evidence="7">CBA3104</strain>
    </source>
</reference>
<evidence type="ECO:0000313" key="8">
    <source>
        <dbReference type="Proteomes" id="UP001055868"/>
    </source>
</evidence>
<keyword evidence="3" id="KW-0804">Transcription</keyword>
<evidence type="ECO:0000259" key="5">
    <source>
        <dbReference type="Pfam" id="PF13280"/>
    </source>
</evidence>
<dbReference type="PIRSF" id="PIRSF016838">
    <property type="entry name" value="PafC"/>
    <property type="match status" value="1"/>
</dbReference>
<feature type="domain" description="WYL" evidence="5">
    <location>
        <begin position="137"/>
        <end position="197"/>
    </location>
</feature>
<evidence type="ECO:0000313" key="7">
    <source>
        <dbReference type="EMBL" id="UQN28931.1"/>
    </source>
</evidence>
<keyword evidence="8" id="KW-1185">Reference proteome</keyword>
<dbReference type="PANTHER" id="PTHR34580:SF3">
    <property type="entry name" value="PROTEIN PAFB"/>
    <property type="match status" value="1"/>
</dbReference>
<evidence type="ECO:0000256" key="2">
    <source>
        <dbReference type="ARBA" id="ARBA00023125"/>
    </source>
</evidence>
<evidence type="ECO:0000256" key="1">
    <source>
        <dbReference type="ARBA" id="ARBA00023015"/>
    </source>
</evidence>
<dbReference type="InterPro" id="IPR026881">
    <property type="entry name" value="WYL_dom"/>
</dbReference>
<dbReference type="InterPro" id="IPR036388">
    <property type="entry name" value="WH-like_DNA-bd_sf"/>
</dbReference>
<dbReference type="InterPro" id="IPR018356">
    <property type="entry name" value="Tscrpt_reg_HTH_DeoR_CS"/>
</dbReference>
<dbReference type="PROSITE" id="PS00894">
    <property type="entry name" value="HTH_DEOR_1"/>
    <property type="match status" value="1"/>
</dbReference>
<dbReference type="RefSeq" id="WP_249478096.1">
    <property type="nucleotide sequence ID" value="NZ_CP097218.1"/>
</dbReference>
<dbReference type="InterPro" id="IPR036390">
    <property type="entry name" value="WH_DNA-bd_sf"/>
</dbReference>
<keyword evidence="2" id="KW-0238">DNA-binding</keyword>
<dbReference type="PANTHER" id="PTHR34580">
    <property type="match status" value="1"/>
</dbReference>
<evidence type="ECO:0000259" key="4">
    <source>
        <dbReference type="Pfam" id="PF08279"/>
    </source>
</evidence>
<dbReference type="Pfam" id="PF25583">
    <property type="entry name" value="WCX"/>
    <property type="match status" value="1"/>
</dbReference>
<dbReference type="Pfam" id="PF13280">
    <property type="entry name" value="WYL"/>
    <property type="match status" value="1"/>
</dbReference>
<dbReference type="Gene3D" id="1.10.10.10">
    <property type="entry name" value="Winged helix-like DNA-binding domain superfamily/Winged helix DNA-binding domain"/>
    <property type="match status" value="1"/>
</dbReference>
<feature type="domain" description="Helix-turn-helix type 11" evidence="4">
    <location>
        <begin position="7"/>
        <end position="62"/>
    </location>
</feature>
<dbReference type="Proteomes" id="UP001055868">
    <property type="component" value="Chromosome"/>
</dbReference>
<evidence type="ECO:0000259" key="6">
    <source>
        <dbReference type="Pfam" id="PF25583"/>
    </source>
</evidence>
<dbReference type="Pfam" id="PF08279">
    <property type="entry name" value="HTH_11"/>
    <property type="match status" value="1"/>
</dbReference>
<gene>
    <name evidence="7" type="ORF">M4486_15045</name>
</gene>
<dbReference type="EMBL" id="CP097218">
    <property type="protein sequence ID" value="UQN28931.1"/>
    <property type="molecule type" value="Genomic_DNA"/>
</dbReference>
<dbReference type="SUPFAM" id="SSF46785">
    <property type="entry name" value="Winged helix' DNA-binding domain"/>
    <property type="match status" value="1"/>
</dbReference>
<feature type="domain" description="WCX" evidence="6">
    <location>
        <begin position="238"/>
        <end position="301"/>
    </location>
</feature>
<dbReference type="InterPro" id="IPR013196">
    <property type="entry name" value="HTH_11"/>
</dbReference>
<accession>A0ABY4N4Z0</accession>